<name>A0AAN6QDB5_9PEZI</name>
<gene>
    <name evidence="3" type="ORF">N656DRAFT_784638</name>
</gene>
<evidence type="ECO:0000313" key="3">
    <source>
        <dbReference type="EMBL" id="KAK4108098.1"/>
    </source>
</evidence>
<keyword evidence="4" id="KW-1185">Reference proteome</keyword>
<keyword evidence="1" id="KW-0732">Signal</keyword>
<comment type="caution">
    <text evidence="3">The sequence shown here is derived from an EMBL/GenBank/DDBJ whole genome shotgun (WGS) entry which is preliminary data.</text>
</comment>
<evidence type="ECO:0000256" key="1">
    <source>
        <dbReference type="SAM" id="SignalP"/>
    </source>
</evidence>
<feature type="signal peptide" evidence="1">
    <location>
        <begin position="1"/>
        <end position="21"/>
    </location>
</feature>
<dbReference type="GeneID" id="89940339"/>
<dbReference type="Pfam" id="PF01738">
    <property type="entry name" value="DLH"/>
    <property type="match status" value="1"/>
</dbReference>
<feature type="domain" description="Dienelactone hydrolase" evidence="2">
    <location>
        <begin position="72"/>
        <end position="276"/>
    </location>
</feature>
<dbReference type="PANTHER" id="PTHR17630:SF44">
    <property type="entry name" value="PROTEIN AIM2"/>
    <property type="match status" value="1"/>
</dbReference>
<dbReference type="SUPFAM" id="SSF53474">
    <property type="entry name" value="alpha/beta-Hydrolases"/>
    <property type="match status" value="1"/>
</dbReference>
<dbReference type="InterPro" id="IPR002925">
    <property type="entry name" value="Dienelactn_hydro"/>
</dbReference>
<dbReference type="InterPro" id="IPR029058">
    <property type="entry name" value="AB_hydrolase_fold"/>
</dbReference>
<reference evidence="3" key="1">
    <citation type="journal article" date="2023" name="Mol. Phylogenet. Evol.">
        <title>Genome-scale phylogeny and comparative genomics of the fungal order Sordariales.</title>
        <authorList>
            <person name="Hensen N."/>
            <person name="Bonometti L."/>
            <person name="Westerberg I."/>
            <person name="Brannstrom I.O."/>
            <person name="Guillou S."/>
            <person name="Cros-Aarteil S."/>
            <person name="Calhoun S."/>
            <person name="Haridas S."/>
            <person name="Kuo A."/>
            <person name="Mondo S."/>
            <person name="Pangilinan J."/>
            <person name="Riley R."/>
            <person name="LaButti K."/>
            <person name="Andreopoulos B."/>
            <person name="Lipzen A."/>
            <person name="Chen C."/>
            <person name="Yan M."/>
            <person name="Daum C."/>
            <person name="Ng V."/>
            <person name="Clum A."/>
            <person name="Steindorff A."/>
            <person name="Ohm R.A."/>
            <person name="Martin F."/>
            <person name="Silar P."/>
            <person name="Natvig D.O."/>
            <person name="Lalanne C."/>
            <person name="Gautier V."/>
            <person name="Ament-Velasquez S.L."/>
            <person name="Kruys A."/>
            <person name="Hutchinson M.I."/>
            <person name="Powell A.J."/>
            <person name="Barry K."/>
            <person name="Miller A.N."/>
            <person name="Grigoriev I.V."/>
            <person name="Debuchy R."/>
            <person name="Gladieux P."/>
            <person name="Hiltunen Thoren M."/>
            <person name="Johannesson H."/>
        </authorList>
    </citation>
    <scope>NUCLEOTIDE SEQUENCE</scope>
    <source>
        <strain evidence="3">CBS 508.74</strain>
    </source>
</reference>
<dbReference type="RefSeq" id="XP_064665668.1">
    <property type="nucleotide sequence ID" value="XM_064816214.1"/>
</dbReference>
<organism evidence="3 4">
    <name type="scientific">Canariomyces notabilis</name>
    <dbReference type="NCBI Taxonomy" id="2074819"/>
    <lineage>
        <taxon>Eukaryota</taxon>
        <taxon>Fungi</taxon>
        <taxon>Dikarya</taxon>
        <taxon>Ascomycota</taxon>
        <taxon>Pezizomycotina</taxon>
        <taxon>Sordariomycetes</taxon>
        <taxon>Sordariomycetidae</taxon>
        <taxon>Sordariales</taxon>
        <taxon>Chaetomiaceae</taxon>
        <taxon>Canariomyces</taxon>
    </lineage>
</organism>
<protein>
    <submittedName>
        <fullName evidence="3">Alpha/beta-hydrolase</fullName>
    </submittedName>
</protein>
<dbReference type="Gene3D" id="3.40.50.1820">
    <property type="entry name" value="alpha/beta hydrolase"/>
    <property type="match status" value="1"/>
</dbReference>
<dbReference type="EMBL" id="MU853366">
    <property type="protein sequence ID" value="KAK4108098.1"/>
    <property type="molecule type" value="Genomic_DNA"/>
</dbReference>
<reference evidence="3" key="2">
    <citation type="submission" date="2023-05" db="EMBL/GenBank/DDBJ databases">
        <authorList>
            <consortium name="Lawrence Berkeley National Laboratory"/>
            <person name="Steindorff A."/>
            <person name="Hensen N."/>
            <person name="Bonometti L."/>
            <person name="Westerberg I."/>
            <person name="Brannstrom I.O."/>
            <person name="Guillou S."/>
            <person name="Cros-Aarteil S."/>
            <person name="Calhoun S."/>
            <person name="Haridas S."/>
            <person name="Kuo A."/>
            <person name="Mondo S."/>
            <person name="Pangilinan J."/>
            <person name="Riley R."/>
            <person name="Labutti K."/>
            <person name="Andreopoulos B."/>
            <person name="Lipzen A."/>
            <person name="Chen C."/>
            <person name="Yanf M."/>
            <person name="Daum C."/>
            <person name="Ng V."/>
            <person name="Clum A."/>
            <person name="Ohm R."/>
            <person name="Martin F."/>
            <person name="Silar P."/>
            <person name="Natvig D."/>
            <person name="Lalanne C."/>
            <person name="Gautier V."/>
            <person name="Ament-Velasquez S.L."/>
            <person name="Kruys A."/>
            <person name="Hutchinson M.I."/>
            <person name="Powell A.J."/>
            <person name="Barry K."/>
            <person name="Miller A.N."/>
            <person name="Grigoriev I.V."/>
            <person name="Debuchy R."/>
            <person name="Gladieux P."/>
            <person name="Thoren M.H."/>
            <person name="Johannesson H."/>
        </authorList>
    </citation>
    <scope>NUCLEOTIDE SEQUENCE</scope>
    <source>
        <strain evidence="3">CBS 508.74</strain>
    </source>
</reference>
<dbReference type="Proteomes" id="UP001302812">
    <property type="component" value="Unassembled WGS sequence"/>
</dbReference>
<dbReference type="AlphaFoldDB" id="A0AAN6QDB5"/>
<dbReference type="GO" id="GO:0016787">
    <property type="term" value="F:hydrolase activity"/>
    <property type="evidence" value="ECO:0007669"/>
    <property type="project" value="InterPro"/>
</dbReference>
<proteinExistence type="predicted"/>
<accession>A0AAN6QDB5</accession>
<feature type="chain" id="PRO_5042821596" evidence="1">
    <location>
        <begin position="22"/>
        <end position="279"/>
    </location>
</feature>
<evidence type="ECO:0000313" key="4">
    <source>
        <dbReference type="Proteomes" id="UP001302812"/>
    </source>
</evidence>
<evidence type="ECO:0000259" key="2">
    <source>
        <dbReference type="Pfam" id="PF01738"/>
    </source>
</evidence>
<dbReference type="PANTHER" id="PTHR17630">
    <property type="entry name" value="DIENELACTONE HYDROLASE"/>
    <property type="match status" value="1"/>
</dbReference>
<sequence length="279" mass="30121">MRAPSLTVFSTLLALFGGVTAIPAPGGKPEGCQAVDASIVASTGEPVGKEVVYNNITFYVSKPDRNNVRTKARAGKAVLYLTDVFGLALRENKLLVDSFARAGYLAVAPDLFNGAPAPGDINVPGFNTTEFLAKHAPEFTDPIIATSIDYLRKEHKVSRIGAPGYCFGGRYSFRFAAEGKGVDVGFAAHPSLLEESEIQAIARPVAVASAEHDSLMTPAQRFEMETILSNTPQPYQTTLYSGTEHGFAVRANMSDPQSRFGKEEAFLQAVRWFDHFLLA</sequence>